<dbReference type="PANTHER" id="PTHR34815:SF2">
    <property type="entry name" value="N-ACETYLTRANSFERASE DOMAIN-CONTAINING PROTEIN"/>
    <property type="match status" value="1"/>
</dbReference>
<dbReference type="AlphaFoldDB" id="E6PHA1"/>
<dbReference type="Gene3D" id="3.40.630.30">
    <property type="match status" value="2"/>
</dbReference>
<sequence>MTPQLRLIDSASYAREVLPVTAPLWAAGRDLDTYVRHTLELAASGYGRRHYSTIGLYDGNVLSASCKRYEREIRVGERTLKAMGIGAVFTPPELRGRGYASAMLATLMDREHAAGLDALFLFSDIEPAFYETLGFLAFPSRVFSLRADDLPHARMTIKQATPEDLAGVRRSFARHERMRPWSFKRTPLFWEWLYLRTRHGSEHPNGDALTFVLREGSRVDAYVTGVRSPAHDSFIVDELGLRDERDRDLIAPFLRSAAGDLRRIVGWLPPEPIRKLLPRGSIRRRKDAIFMVAPISKSAHVWARAAALGGIGDSVWSTDHI</sequence>
<protein>
    <recommendedName>
        <fullName evidence="1">N-acetyltransferase domain-containing protein</fullName>
    </recommendedName>
</protein>
<dbReference type="InterPro" id="IPR053013">
    <property type="entry name" value="LAT"/>
</dbReference>
<comment type="caution">
    <text evidence="2">The sequence shown here is derived from an EMBL/GenBank/DDBJ whole genome shotgun (WGS) entry which is preliminary data.</text>
</comment>
<dbReference type="GO" id="GO:0016747">
    <property type="term" value="F:acyltransferase activity, transferring groups other than amino-acyl groups"/>
    <property type="evidence" value="ECO:0007669"/>
    <property type="project" value="InterPro"/>
</dbReference>
<dbReference type="InterPro" id="IPR000182">
    <property type="entry name" value="GNAT_dom"/>
</dbReference>
<dbReference type="InterPro" id="IPR016181">
    <property type="entry name" value="Acyl_CoA_acyltransferase"/>
</dbReference>
<accession>E6PHA1</accession>
<dbReference type="CDD" id="cd04301">
    <property type="entry name" value="NAT_SF"/>
    <property type="match status" value="1"/>
</dbReference>
<evidence type="ECO:0000313" key="2">
    <source>
        <dbReference type="EMBL" id="CBH75839.1"/>
    </source>
</evidence>
<gene>
    <name evidence="2" type="ORF">CARN1_1237</name>
</gene>
<name>E6PHA1_9ZZZZ</name>
<dbReference type="EMBL" id="CABL01000016">
    <property type="protein sequence ID" value="CBH75839.1"/>
    <property type="molecule type" value="Genomic_DNA"/>
</dbReference>
<dbReference type="PANTHER" id="PTHR34815">
    <property type="entry name" value="LYSINE ACETYLTRANSFERASE"/>
    <property type="match status" value="1"/>
</dbReference>
<proteinExistence type="predicted"/>
<evidence type="ECO:0000259" key="1">
    <source>
        <dbReference type="PROSITE" id="PS51186"/>
    </source>
</evidence>
<dbReference type="Pfam" id="PF13527">
    <property type="entry name" value="Acetyltransf_9"/>
    <property type="match status" value="1"/>
</dbReference>
<feature type="domain" description="N-acetyltransferase" evidence="1">
    <location>
        <begin position="15"/>
        <end position="160"/>
    </location>
</feature>
<dbReference type="PROSITE" id="PS51186">
    <property type="entry name" value="GNAT"/>
    <property type="match status" value="1"/>
</dbReference>
<dbReference type="SUPFAM" id="SSF55729">
    <property type="entry name" value="Acyl-CoA N-acyltransferases (Nat)"/>
    <property type="match status" value="1"/>
</dbReference>
<reference evidence="2" key="1">
    <citation type="submission" date="2009-10" db="EMBL/GenBank/DDBJ databases">
        <title>Diversity of trophic interactions inside an arsenic-rich microbial ecosystem.</title>
        <authorList>
            <person name="Bertin P.N."/>
            <person name="Heinrich-Salmeron A."/>
            <person name="Pelletier E."/>
            <person name="Goulhen-Chollet F."/>
            <person name="Arsene-Ploetze F."/>
            <person name="Gallien S."/>
            <person name="Calteau A."/>
            <person name="Vallenet D."/>
            <person name="Casiot C."/>
            <person name="Chane-Woon-Ming B."/>
            <person name="Giloteaux L."/>
            <person name="Barakat M."/>
            <person name="Bonnefoy V."/>
            <person name="Bruneel O."/>
            <person name="Chandler M."/>
            <person name="Cleiss J."/>
            <person name="Duran R."/>
            <person name="Elbaz-Poulichet F."/>
            <person name="Fonknechten N."/>
            <person name="Lauga B."/>
            <person name="Mornico D."/>
            <person name="Ortet P."/>
            <person name="Schaeffer C."/>
            <person name="Siguier P."/>
            <person name="Alexander Thil Smith A."/>
            <person name="Van Dorsselaer A."/>
            <person name="Weissenbach J."/>
            <person name="Medigue C."/>
            <person name="Le Paslier D."/>
        </authorList>
    </citation>
    <scope>NUCLEOTIDE SEQUENCE</scope>
</reference>
<organism evidence="2">
    <name type="scientific">mine drainage metagenome</name>
    <dbReference type="NCBI Taxonomy" id="410659"/>
    <lineage>
        <taxon>unclassified sequences</taxon>
        <taxon>metagenomes</taxon>
        <taxon>ecological metagenomes</taxon>
    </lineage>
</organism>